<keyword evidence="1" id="KW-0812">Transmembrane</keyword>
<evidence type="ECO:0000313" key="3">
    <source>
        <dbReference type="Proteomes" id="UP000240493"/>
    </source>
</evidence>
<dbReference type="EMBL" id="KZ679256">
    <property type="protein sequence ID" value="PTB46049.1"/>
    <property type="molecule type" value="Genomic_DNA"/>
</dbReference>
<proteinExistence type="predicted"/>
<dbReference type="AlphaFoldDB" id="A0A2T3ZMM0"/>
<evidence type="ECO:0000313" key="2">
    <source>
        <dbReference type="EMBL" id="PTB46049.1"/>
    </source>
</evidence>
<keyword evidence="1" id="KW-0472">Membrane</keyword>
<name>A0A2T3ZMM0_TRIA4</name>
<keyword evidence="3" id="KW-1185">Reference proteome</keyword>
<accession>A0A2T3ZMM0</accession>
<dbReference type="Proteomes" id="UP000240493">
    <property type="component" value="Unassembled WGS sequence"/>
</dbReference>
<sequence length="84" mass="9675">MANLVVLAVAKELTHTQDGIMERRIGNLNYNSFIFFHFHIAILNFGLYLNSSLYAWCVRLPPSPLRKHEFGLLHTKAFSVKQTN</sequence>
<keyword evidence="1" id="KW-1133">Transmembrane helix</keyword>
<gene>
    <name evidence="2" type="ORF">M441DRAFT_208333</name>
</gene>
<reference evidence="2 3" key="1">
    <citation type="submission" date="2016-07" db="EMBL/GenBank/DDBJ databases">
        <title>Multiple horizontal gene transfer events from other fungi enriched the ability of initially mycotrophic Trichoderma (Ascomycota) to feed on dead plant biomass.</title>
        <authorList>
            <consortium name="DOE Joint Genome Institute"/>
            <person name="Aerts A."/>
            <person name="Atanasova L."/>
            <person name="Chenthamara K."/>
            <person name="Zhang J."/>
            <person name="Grujic M."/>
            <person name="Henrissat B."/>
            <person name="Kuo A."/>
            <person name="Salamov A."/>
            <person name="Lipzen A."/>
            <person name="Labutti K."/>
            <person name="Barry K."/>
            <person name="Miao Y."/>
            <person name="Rahimi M.J."/>
            <person name="Shen Q."/>
            <person name="Grigoriev I.V."/>
            <person name="Kubicek C.P."/>
            <person name="Druzhinina I.S."/>
        </authorList>
    </citation>
    <scope>NUCLEOTIDE SEQUENCE [LARGE SCALE GENOMIC DNA]</scope>
    <source>
        <strain evidence="2 3">CBS 433.97</strain>
    </source>
</reference>
<organism evidence="2 3">
    <name type="scientific">Trichoderma asperellum (strain ATCC 204424 / CBS 433.97 / NBRC 101777)</name>
    <dbReference type="NCBI Taxonomy" id="1042311"/>
    <lineage>
        <taxon>Eukaryota</taxon>
        <taxon>Fungi</taxon>
        <taxon>Dikarya</taxon>
        <taxon>Ascomycota</taxon>
        <taxon>Pezizomycotina</taxon>
        <taxon>Sordariomycetes</taxon>
        <taxon>Hypocreomycetidae</taxon>
        <taxon>Hypocreales</taxon>
        <taxon>Hypocreaceae</taxon>
        <taxon>Trichoderma</taxon>
    </lineage>
</organism>
<protein>
    <submittedName>
        <fullName evidence="2">Uncharacterized protein</fullName>
    </submittedName>
</protein>
<feature type="transmembrane region" description="Helical" evidence="1">
    <location>
        <begin position="34"/>
        <end position="57"/>
    </location>
</feature>
<evidence type="ECO:0000256" key="1">
    <source>
        <dbReference type="SAM" id="Phobius"/>
    </source>
</evidence>